<dbReference type="EMBL" id="JAAGRR010000076">
    <property type="protein sequence ID" value="NDY42686.1"/>
    <property type="molecule type" value="Genomic_DNA"/>
</dbReference>
<reference evidence="1 2" key="1">
    <citation type="submission" date="2020-02" db="EMBL/GenBank/DDBJ databases">
        <title>Comparative genomics of sulfur disproportionating microorganisms.</title>
        <authorList>
            <person name="Ward L.M."/>
            <person name="Bertran E."/>
            <person name="Johnston D.T."/>
        </authorList>
    </citation>
    <scope>NUCLEOTIDE SEQUENCE [LARGE SCALE GENOMIC DNA]</scope>
    <source>
        <strain evidence="1 2">DSM 100025</strain>
    </source>
</reference>
<name>A0A6N9TW27_DISTH</name>
<evidence type="ECO:0000313" key="2">
    <source>
        <dbReference type="Proteomes" id="UP000469346"/>
    </source>
</evidence>
<dbReference type="AlphaFoldDB" id="A0A6N9TW27"/>
<proteinExistence type="predicted"/>
<keyword evidence="2" id="KW-1185">Reference proteome</keyword>
<gene>
    <name evidence="1" type="ORF">G3N55_07515</name>
</gene>
<dbReference type="Proteomes" id="UP000469346">
    <property type="component" value="Unassembled WGS sequence"/>
</dbReference>
<accession>A0A6N9TW27</accession>
<sequence length="372" mass="39906">MTVGDRRFGGPGRPVRRRLLLALSVLLAAGCGPVGPTVLQQGRNGYNIAIQRSNDEQLLLNLVRLRYRDTPFFLEVSSVSSQFTFEGSATLSGTANEKNPDVLGLGTGVGFSERPTVSFTPLQGEKFVRMVLSPVSLDSLVLLCNSGWSVERVFRTCVQRMNGLRNAPSASGPTPATPPEYAGFVEATRLLRRLQQRDAVAFAFEKEAGAFVPVLRLAPAAAGVAEVRRLTALVGPPGPGGRYRLYGSGAGTPRAGDLVLQTRSLLGILFFLSQAVSVPEADEAAGRVTVTRGPGGEKFDWGQVVGDILRIRHSASRPAGAAVAIRYRGRWFYLDDTDLDSKSTFSLLAQLVALQSGRVERVTPLLTLPVGQ</sequence>
<protein>
    <submittedName>
        <fullName evidence="1">Uncharacterized protein</fullName>
    </submittedName>
</protein>
<organism evidence="1 2">
    <name type="scientific">Dissulfurirhabdus thermomarina</name>
    <dbReference type="NCBI Taxonomy" id="1765737"/>
    <lineage>
        <taxon>Bacteria</taxon>
        <taxon>Deltaproteobacteria</taxon>
        <taxon>Dissulfurirhabdaceae</taxon>
        <taxon>Dissulfurirhabdus</taxon>
    </lineage>
</organism>
<comment type="caution">
    <text evidence="1">The sequence shown here is derived from an EMBL/GenBank/DDBJ whole genome shotgun (WGS) entry which is preliminary data.</text>
</comment>
<dbReference type="PROSITE" id="PS51257">
    <property type="entry name" value="PROKAR_LIPOPROTEIN"/>
    <property type="match status" value="1"/>
</dbReference>
<dbReference type="RefSeq" id="WP_163298821.1">
    <property type="nucleotide sequence ID" value="NZ_JAAGRR010000076.1"/>
</dbReference>
<evidence type="ECO:0000313" key="1">
    <source>
        <dbReference type="EMBL" id="NDY42686.1"/>
    </source>
</evidence>